<sequence>MDGVRAGRTTAPPAPCAGDTVIPAVNAATRIPVGPWNEVVYEEFEDVPGPGAPKGEGFLGQVRSAR</sequence>
<accession>A0ABP4EM11</accession>
<feature type="region of interest" description="Disordered" evidence="1">
    <location>
        <begin position="47"/>
        <end position="66"/>
    </location>
</feature>
<evidence type="ECO:0000256" key="1">
    <source>
        <dbReference type="SAM" id="MobiDB-lite"/>
    </source>
</evidence>
<evidence type="ECO:0000313" key="2">
    <source>
        <dbReference type="EMBL" id="GAA1111480.1"/>
    </source>
</evidence>
<name>A0ABP4EM11_9ACTN</name>
<reference evidence="3" key="1">
    <citation type="journal article" date="2019" name="Int. J. Syst. Evol. Microbiol.">
        <title>The Global Catalogue of Microorganisms (GCM) 10K type strain sequencing project: providing services to taxonomists for standard genome sequencing and annotation.</title>
        <authorList>
            <consortium name="The Broad Institute Genomics Platform"/>
            <consortium name="The Broad Institute Genome Sequencing Center for Infectious Disease"/>
            <person name="Wu L."/>
            <person name="Ma J."/>
        </authorList>
    </citation>
    <scope>NUCLEOTIDE SEQUENCE [LARGE SCALE GENOMIC DNA]</scope>
    <source>
        <strain evidence="3">JCM 13002</strain>
    </source>
</reference>
<proteinExistence type="predicted"/>
<dbReference type="Proteomes" id="UP001499987">
    <property type="component" value="Unassembled WGS sequence"/>
</dbReference>
<evidence type="ECO:0000313" key="3">
    <source>
        <dbReference type="Proteomes" id="UP001499987"/>
    </source>
</evidence>
<dbReference type="EMBL" id="BAAALD010000082">
    <property type="protein sequence ID" value="GAA1111480.1"/>
    <property type="molecule type" value="Genomic_DNA"/>
</dbReference>
<comment type="caution">
    <text evidence="2">The sequence shown here is derived from an EMBL/GenBank/DDBJ whole genome shotgun (WGS) entry which is preliminary data.</text>
</comment>
<protein>
    <submittedName>
        <fullName evidence="2">Uncharacterized protein</fullName>
    </submittedName>
</protein>
<organism evidence="2 3">
    <name type="scientific">Kitasatospora arboriphila</name>
    <dbReference type="NCBI Taxonomy" id="258052"/>
    <lineage>
        <taxon>Bacteria</taxon>
        <taxon>Bacillati</taxon>
        <taxon>Actinomycetota</taxon>
        <taxon>Actinomycetes</taxon>
        <taxon>Kitasatosporales</taxon>
        <taxon>Streptomycetaceae</taxon>
        <taxon>Kitasatospora</taxon>
    </lineage>
</organism>
<gene>
    <name evidence="2" type="ORF">GCM10009663_60930</name>
</gene>
<keyword evidence="3" id="KW-1185">Reference proteome</keyword>